<dbReference type="PANTHER" id="PTHR22805:SF2">
    <property type="entry name" value="WD REPEAT-CONTAINING PROTEIN 41"/>
    <property type="match status" value="1"/>
</dbReference>
<dbReference type="InParanoid" id="A0A2P6N731"/>
<evidence type="ECO:0000256" key="2">
    <source>
        <dbReference type="ARBA" id="ARBA00022737"/>
    </source>
</evidence>
<dbReference type="AlphaFoldDB" id="A0A2P6N731"/>
<dbReference type="PROSITE" id="PS00678">
    <property type="entry name" value="WD_REPEATS_1"/>
    <property type="match status" value="2"/>
</dbReference>
<comment type="caution">
    <text evidence="4">The sequence shown here is derived from an EMBL/GenBank/DDBJ whole genome shotgun (WGS) entry which is preliminary data.</text>
</comment>
<dbReference type="SUPFAM" id="SSF50978">
    <property type="entry name" value="WD40 repeat-like"/>
    <property type="match status" value="1"/>
</dbReference>
<protein>
    <submittedName>
        <fullName evidence="4">Uncharacterized protein</fullName>
    </submittedName>
</protein>
<dbReference type="CDD" id="cd00200">
    <property type="entry name" value="WD40"/>
    <property type="match status" value="1"/>
</dbReference>
<proteinExistence type="predicted"/>
<dbReference type="PROSITE" id="PS50294">
    <property type="entry name" value="WD_REPEATS_REGION"/>
    <property type="match status" value="2"/>
</dbReference>
<dbReference type="PROSITE" id="PS50082">
    <property type="entry name" value="WD_REPEATS_2"/>
    <property type="match status" value="4"/>
</dbReference>
<evidence type="ECO:0000313" key="4">
    <source>
        <dbReference type="EMBL" id="PRP79750.1"/>
    </source>
</evidence>
<dbReference type="InterPro" id="IPR020472">
    <property type="entry name" value="WD40_PAC1"/>
</dbReference>
<dbReference type="OrthoDB" id="273067at2759"/>
<name>A0A2P6N731_9EUKA</name>
<keyword evidence="1 3" id="KW-0853">WD repeat</keyword>
<dbReference type="Gene3D" id="2.130.10.10">
    <property type="entry name" value="YVTN repeat-like/Quinoprotein amine dehydrogenase"/>
    <property type="match status" value="2"/>
</dbReference>
<dbReference type="InterPro" id="IPR015943">
    <property type="entry name" value="WD40/YVTN_repeat-like_dom_sf"/>
</dbReference>
<evidence type="ECO:0000313" key="5">
    <source>
        <dbReference type="Proteomes" id="UP000241769"/>
    </source>
</evidence>
<gene>
    <name evidence="4" type="ORF">PROFUN_12612</name>
</gene>
<feature type="repeat" description="WD" evidence="3">
    <location>
        <begin position="272"/>
        <end position="306"/>
    </location>
</feature>
<reference evidence="4 5" key="1">
    <citation type="journal article" date="2018" name="Genome Biol. Evol.">
        <title>Multiple Roots of Fruiting Body Formation in Amoebozoa.</title>
        <authorList>
            <person name="Hillmann F."/>
            <person name="Forbes G."/>
            <person name="Novohradska S."/>
            <person name="Ferling I."/>
            <person name="Riege K."/>
            <person name="Groth M."/>
            <person name="Westermann M."/>
            <person name="Marz M."/>
            <person name="Spaller T."/>
            <person name="Winckler T."/>
            <person name="Schaap P."/>
            <person name="Glockner G."/>
        </authorList>
    </citation>
    <scope>NUCLEOTIDE SEQUENCE [LARGE SCALE GENOMIC DNA]</scope>
    <source>
        <strain evidence="4 5">Jena</strain>
    </source>
</reference>
<dbReference type="InterPro" id="IPR001680">
    <property type="entry name" value="WD40_rpt"/>
</dbReference>
<dbReference type="Proteomes" id="UP000241769">
    <property type="component" value="Unassembled WGS sequence"/>
</dbReference>
<dbReference type="EMBL" id="MDYQ01000172">
    <property type="protein sequence ID" value="PRP79750.1"/>
    <property type="molecule type" value="Genomic_DNA"/>
</dbReference>
<dbReference type="PRINTS" id="PR00320">
    <property type="entry name" value="GPROTEINBRPT"/>
</dbReference>
<evidence type="ECO:0000256" key="1">
    <source>
        <dbReference type="ARBA" id="ARBA00022574"/>
    </source>
</evidence>
<keyword evidence="2" id="KW-0677">Repeat</keyword>
<accession>A0A2P6N731</accession>
<feature type="repeat" description="WD" evidence="3">
    <location>
        <begin position="329"/>
        <end position="360"/>
    </location>
</feature>
<sequence length="429" mass="48420">MSIKISVRIRRWQHPNLESFLRSTSFHFRRYSCRVNRWTHRCFQGHSLPITCMALLSPELLVSGSADRSLRVWNLRDNTSVVLKQHTGSIKCIVPLDGTEVPELEGMSCGGFTAFCSGGNDHQICVWNYKGLLLQTIDVRNEEENLHTILAIDTLTLVTASNANLLCVYRLETFKFKKILLAHRESVRCLVKISDSYFASASMDGAIIVWSSETLQTHKILNCPIEFRNTNKVYIYDVKFLLPLSEQYLAAAIGGNILIYDISSGDCLMEAKPAHQAEVNFMSLMYQGTKLVSCSADNTIKLWDVSKLLTPRPRGRNEKPQPLNIAGELFGHTDSVNQVLTVNDTTLVSCSSDKMVLLWKDGRVESDVRTNIIAQSNQPPDLDPKFFTEDFGGWPRESPRTVRRNLNLYLSMDDSPEEDYTDSTDHASG</sequence>
<dbReference type="InterPro" id="IPR040102">
    <property type="entry name" value="WDR41"/>
</dbReference>
<feature type="repeat" description="WD" evidence="3">
    <location>
        <begin position="43"/>
        <end position="83"/>
    </location>
</feature>
<dbReference type="InterPro" id="IPR019775">
    <property type="entry name" value="WD40_repeat_CS"/>
</dbReference>
<dbReference type="InterPro" id="IPR036322">
    <property type="entry name" value="WD40_repeat_dom_sf"/>
</dbReference>
<dbReference type="PANTHER" id="PTHR22805">
    <property type="entry name" value="WDR41-RELATED"/>
    <property type="match status" value="1"/>
</dbReference>
<dbReference type="Pfam" id="PF00400">
    <property type="entry name" value="WD40"/>
    <property type="match status" value="4"/>
</dbReference>
<dbReference type="GO" id="GO:0010506">
    <property type="term" value="P:regulation of autophagy"/>
    <property type="evidence" value="ECO:0007669"/>
    <property type="project" value="InterPro"/>
</dbReference>
<keyword evidence="5" id="KW-1185">Reference proteome</keyword>
<evidence type="ECO:0000256" key="3">
    <source>
        <dbReference type="PROSITE-ProRule" id="PRU00221"/>
    </source>
</evidence>
<feature type="repeat" description="WD" evidence="3">
    <location>
        <begin position="180"/>
        <end position="220"/>
    </location>
</feature>
<dbReference type="STRING" id="1890364.A0A2P6N731"/>
<dbReference type="SMART" id="SM00320">
    <property type="entry name" value="WD40"/>
    <property type="match status" value="5"/>
</dbReference>
<organism evidence="4 5">
    <name type="scientific">Planoprotostelium fungivorum</name>
    <dbReference type="NCBI Taxonomy" id="1890364"/>
    <lineage>
        <taxon>Eukaryota</taxon>
        <taxon>Amoebozoa</taxon>
        <taxon>Evosea</taxon>
        <taxon>Variosea</taxon>
        <taxon>Cavosteliida</taxon>
        <taxon>Cavosteliaceae</taxon>
        <taxon>Planoprotostelium</taxon>
    </lineage>
</organism>